<gene>
    <name evidence="2" type="ORF">CGLO_00067</name>
</gene>
<dbReference type="EMBL" id="AMYD01000021">
    <property type="protein sequence ID" value="EQB59525.1"/>
    <property type="molecule type" value="Genomic_DNA"/>
</dbReference>
<evidence type="ECO:0000256" key="1">
    <source>
        <dbReference type="SAM" id="SignalP"/>
    </source>
</evidence>
<protein>
    <submittedName>
        <fullName evidence="2">Uncharacterized protein</fullName>
    </submittedName>
</protein>
<dbReference type="Proteomes" id="UP000015530">
    <property type="component" value="Unassembled WGS sequence"/>
</dbReference>
<dbReference type="HOGENOM" id="CLU_3106216_0_0_1"/>
<evidence type="ECO:0000313" key="2">
    <source>
        <dbReference type="EMBL" id="EQB59525.1"/>
    </source>
</evidence>
<sequence>MKFFTITLMLFAAVGLATPNVVTKAGIEERAYGKLDPNPTVKRPPGKGIPH</sequence>
<organism evidence="2 3">
    <name type="scientific">Colletotrichum gloeosporioides (strain Cg-14)</name>
    <name type="common">Anthracnose fungus</name>
    <name type="synonym">Glomerella cingulata</name>
    <dbReference type="NCBI Taxonomy" id="1237896"/>
    <lineage>
        <taxon>Eukaryota</taxon>
        <taxon>Fungi</taxon>
        <taxon>Dikarya</taxon>
        <taxon>Ascomycota</taxon>
        <taxon>Pezizomycotina</taxon>
        <taxon>Sordariomycetes</taxon>
        <taxon>Hypocreomycetidae</taxon>
        <taxon>Glomerellales</taxon>
        <taxon>Glomerellaceae</taxon>
        <taxon>Colletotrichum</taxon>
        <taxon>Colletotrichum gloeosporioides species complex</taxon>
    </lineage>
</organism>
<comment type="caution">
    <text evidence="2">The sequence shown here is derived from an EMBL/GenBank/DDBJ whole genome shotgun (WGS) entry which is preliminary data.</text>
</comment>
<feature type="signal peptide" evidence="1">
    <location>
        <begin position="1"/>
        <end position="17"/>
    </location>
</feature>
<feature type="chain" id="PRO_5004567639" evidence="1">
    <location>
        <begin position="18"/>
        <end position="51"/>
    </location>
</feature>
<reference evidence="3" key="1">
    <citation type="journal article" date="2013" name="Mol. Plant Microbe Interact.">
        <title>Global aspects of pacC regulation of pathogenicity genes in Colletotrichum gloeosporioides as revealed by transcriptome analysis.</title>
        <authorList>
            <person name="Alkan N."/>
            <person name="Meng X."/>
            <person name="Friedlander G."/>
            <person name="Reuveni E."/>
            <person name="Sukno S."/>
            <person name="Sherman A."/>
            <person name="Thon M."/>
            <person name="Fluhr R."/>
            <person name="Prusky D."/>
        </authorList>
    </citation>
    <scope>NUCLEOTIDE SEQUENCE [LARGE SCALE GENOMIC DNA]</scope>
    <source>
        <strain evidence="3">Cg-14</strain>
    </source>
</reference>
<name>T0MEL7_COLGC</name>
<evidence type="ECO:0000313" key="3">
    <source>
        <dbReference type="Proteomes" id="UP000015530"/>
    </source>
</evidence>
<proteinExistence type="predicted"/>
<keyword evidence="1" id="KW-0732">Signal</keyword>
<dbReference type="AlphaFoldDB" id="T0MEL7"/>
<accession>T0MEL7</accession>